<comment type="caution">
    <text evidence="1">The sequence shown here is derived from an EMBL/GenBank/DDBJ whole genome shotgun (WGS) entry which is preliminary data.</text>
</comment>
<keyword evidence="2" id="KW-1185">Reference proteome</keyword>
<dbReference type="AlphaFoldDB" id="A0A844SID1"/>
<evidence type="ECO:0008006" key="3">
    <source>
        <dbReference type="Google" id="ProtNLM"/>
    </source>
</evidence>
<evidence type="ECO:0000313" key="1">
    <source>
        <dbReference type="EMBL" id="MVT66768.1"/>
    </source>
</evidence>
<dbReference type="Proteomes" id="UP000436468">
    <property type="component" value="Unassembled WGS sequence"/>
</dbReference>
<organism evidence="1 2">
    <name type="scientific">Bradyrhizobium pachyrhizi</name>
    <dbReference type="NCBI Taxonomy" id="280333"/>
    <lineage>
        <taxon>Bacteria</taxon>
        <taxon>Pseudomonadati</taxon>
        <taxon>Pseudomonadota</taxon>
        <taxon>Alphaproteobacteria</taxon>
        <taxon>Hyphomicrobiales</taxon>
        <taxon>Nitrobacteraceae</taxon>
        <taxon>Bradyrhizobium</taxon>
    </lineage>
</organism>
<name>A0A844SID1_9BRAD</name>
<proteinExistence type="predicted"/>
<dbReference type="RefSeq" id="WP_157344716.1">
    <property type="nucleotide sequence ID" value="NZ_WQNF01000010.1"/>
</dbReference>
<reference evidence="1 2" key="1">
    <citation type="submission" date="2019-12" db="EMBL/GenBank/DDBJ databases">
        <title>Draft genome sequences Bradyrhizobium cajani AMBPC1010, Bradyrhizobium pachyrhizi AMBPC1040 and Bradyrhizobium yuanmingense ALSPC3051, three plant growth promoting strains isolated from nodules of Cajanus cajan L. in Dominican Republic.</title>
        <authorList>
            <person name="Flores-Felix J.D."/>
            <person name="Araujo J."/>
            <person name="Diaz-Alcantara C."/>
            <person name="Gonzalez-Andres F."/>
            <person name="Velazquez E."/>
        </authorList>
    </citation>
    <scope>NUCLEOTIDE SEQUENCE [LARGE SCALE GENOMIC DNA]</scope>
    <source>
        <strain evidence="1 2">1040</strain>
    </source>
</reference>
<gene>
    <name evidence="1" type="ORF">GPL21_16845</name>
</gene>
<dbReference type="EMBL" id="WQNF01000010">
    <property type="protein sequence ID" value="MVT66768.1"/>
    <property type="molecule type" value="Genomic_DNA"/>
</dbReference>
<accession>A0A844SID1</accession>
<protein>
    <recommendedName>
        <fullName evidence="3">DUF4365 domain-containing protein</fullName>
    </recommendedName>
</protein>
<evidence type="ECO:0000313" key="2">
    <source>
        <dbReference type="Proteomes" id="UP000436468"/>
    </source>
</evidence>
<sequence length="528" mass="58480">MIVDLAEWAEDKFSELCSRAGVTRNKSVQDRTGWDYLVEFPPTVVRDAPGDLQPVDAAAHVQVKSKRTGRASVPVKLSNALRFAKNPLPCFVVLFLGTQGGEPVRIFAKHFWEREIREALKRAREAHAQGREDLHKLTLTLSFDAQDEHSEDLLKWMEAAVTSHGDRYVEVKGAFGRTLGFEEGAVHGSIRFNIADLGALVDHQIGLAAIAPPINITIRERRFGINSSRPLFEGVPSVVRMQSLPHPCRVRVRGGERDDIWLDGKLFAPALPNLPLEFRKLRVIADFLEIMITGQNAGHITLYLDPDAHRSLTGLRAFVDVLKIGDQGPLQIQISCNGRSLPSFSANLPIEQDAEMIRRVSDAITGLEKASVGALLPELTLSLSEISQAWNSIVAFNDLVTSSGMSGTFTLDRDILPEVSQATSIYFYDYVDVGAWTFMAVVRRQILALETEGPRASFKLGAPRVIESIVRQGRGEDHLADLRKLYASACKIEGDGVLEFNDGDYRALTSGTARHAPLLLSRERDSRR</sequence>